<evidence type="ECO:0000313" key="2">
    <source>
        <dbReference type="Proteomes" id="UP001353858"/>
    </source>
</evidence>
<protein>
    <recommendedName>
        <fullName evidence="3">DUF4371 domain-containing protein</fullName>
    </recommendedName>
</protein>
<organism evidence="1 2">
    <name type="scientific">Aquatica leii</name>
    <dbReference type="NCBI Taxonomy" id="1421715"/>
    <lineage>
        <taxon>Eukaryota</taxon>
        <taxon>Metazoa</taxon>
        <taxon>Ecdysozoa</taxon>
        <taxon>Arthropoda</taxon>
        <taxon>Hexapoda</taxon>
        <taxon>Insecta</taxon>
        <taxon>Pterygota</taxon>
        <taxon>Neoptera</taxon>
        <taxon>Endopterygota</taxon>
        <taxon>Coleoptera</taxon>
        <taxon>Polyphaga</taxon>
        <taxon>Elateriformia</taxon>
        <taxon>Elateroidea</taxon>
        <taxon>Lampyridae</taxon>
        <taxon>Luciolinae</taxon>
        <taxon>Aquatica</taxon>
    </lineage>
</organism>
<reference evidence="2" key="1">
    <citation type="submission" date="2023-01" db="EMBL/GenBank/DDBJ databases">
        <title>Key to firefly adult light organ development and bioluminescence: homeobox transcription factors regulate luciferase expression and transportation to peroxisome.</title>
        <authorList>
            <person name="Fu X."/>
        </authorList>
    </citation>
    <scope>NUCLEOTIDE SEQUENCE [LARGE SCALE GENOMIC DNA]</scope>
</reference>
<gene>
    <name evidence="1" type="ORF">RN001_008746</name>
</gene>
<accession>A0AAN7P4N3</accession>
<dbReference type="EMBL" id="JARPUR010000003">
    <property type="protein sequence ID" value="KAK4880600.1"/>
    <property type="molecule type" value="Genomic_DNA"/>
</dbReference>
<evidence type="ECO:0008006" key="3">
    <source>
        <dbReference type="Google" id="ProtNLM"/>
    </source>
</evidence>
<dbReference type="AlphaFoldDB" id="A0AAN7P4N3"/>
<proteinExistence type="predicted"/>
<name>A0AAN7P4N3_9COLE</name>
<dbReference type="PANTHER" id="PTHR45913:SF10">
    <property type="entry name" value="DUF4371 DOMAIN-CONTAINING PROTEIN"/>
    <property type="match status" value="1"/>
</dbReference>
<evidence type="ECO:0000313" key="1">
    <source>
        <dbReference type="EMBL" id="KAK4880600.1"/>
    </source>
</evidence>
<keyword evidence="2" id="KW-1185">Reference proteome</keyword>
<sequence>MATKRKQRKTEDENREFRIERTENFAFIRNLNGRPTCLICKEKFAHNKKSNLERHFTSKHAHDSSTSVFNIWMQSSSNVNMASFVDSQEIAKRGKSYTDGEYIKRCFIDASEELFRDFKNKADILKKLVTTQIEDLKLVSALSIAVDESCNINDTAEVSLFVRFISHLGPKEELLGLLPLKGQTRGEDIANAVVESMDKYHIPLEKIVSILTDGAKSMTGVRKGFVAILNKKN</sequence>
<comment type="caution">
    <text evidence="1">The sequence shown here is derived from an EMBL/GenBank/DDBJ whole genome shotgun (WGS) entry which is preliminary data.</text>
</comment>
<dbReference type="PANTHER" id="PTHR45913">
    <property type="entry name" value="EPM2A-INTERACTING PROTEIN 1"/>
    <property type="match status" value="1"/>
</dbReference>
<dbReference type="Proteomes" id="UP001353858">
    <property type="component" value="Unassembled WGS sequence"/>
</dbReference>